<dbReference type="InterPro" id="IPR036116">
    <property type="entry name" value="FN3_sf"/>
</dbReference>
<name>B1Y672_LEPCP</name>
<dbReference type="Gene3D" id="2.60.40.10">
    <property type="entry name" value="Immunoglobulins"/>
    <property type="match status" value="1"/>
</dbReference>
<dbReference type="KEGG" id="lch:Lcho_1308"/>
<protein>
    <submittedName>
        <fullName evidence="1">Fibronectin type III domain protein</fullName>
    </submittedName>
</protein>
<accession>B1Y672</accession>
<dbReference type="CDD" id="cd00063">
    <property type="entry name" value="FN3"/>
    <property type="match status" value="1"/>
</dbReference>
<dbReference type="OrthoDB" id="9792152at2"/>
<reference evidence="1 2" key="1">
    <citation type="submission" date="2008-03" db="EMBL/GenBank/DDBJ databases">
        <title>Complete sequence of Leptothrix cholodnii SP-6.</title>
        <authorList>
            <consortium name="US DOE Joint Genome Institute"/>
            <person name="Copeland A."/>
            <person name="Lucas S."/>
            <person name="Lapidus A."/>
            <person name="Glavina del Rio T."/>
            <person name="Dalin E."/>
            <person name="Tice H."/>
            <person name="Bruce D."/>
            <person name="Goodwin L."/>
            <person name="Pitluck S."/>
            <person name="Chertkov O."/>
            <person name="Brettin T."/>
            <person name="Detter J.C."/>
            <person name="Han C."/>
            <person name="Kuske C.R."/>
            <person name="Schmutz J."/>
            <person name="Larimer F."/>
            <person name="Land M."/>
            <person name="Hauser L."/>
            <person name="Kyrpides N."/>
            <person name="Lykidis A."/>
            <person name="Emerson D."/>
            <person name="Richardson P."/>
        </authorList>
    </citation>
    <scope>NUCLEOTIDE SEQUENCE [LARGE SCALE GENOMIC DNA]</scope>
    <source>
        <strain evidence="2">ATCC 51168 / LMG 8142 / SP-6</strain>
    </source>
</reference>
<gene>
    <name evidence="1" type="ordered locus">Lcho_1308</name>
</gene>
<dbReference type="RefSeq" id="WP_012346339.1">
    <property type="nucleotide sequence ID" value="NC_010524.1"/>
</dbReference>
<sequence length="214" mass="23853">MQPKLILNFDRLGETDFQSKVGTIIAALTANPSFPEPWPAPAPSLLALNEAYQSYRSAFHACVSGDTFRINQRRMLRHTLTEILRRLSVYLEFVAEGDRMALASTGFDLRRDSNRTSGTEPLPAPKGFKVLHGAFSGTLDIRLDSLPGAASFEIQIAQGDPTQEANWKHAMTTRPRARITLGDLTPRQDYWIRMRGVGVNGNGRWTDPVNMLVI</sequence>
<dbReference type="AlphaFoldDB" id="B1Y672"/>
<dbReference type="Proteomes" id="UP000001693">
    <property type="component" value="Chromosome"/>
</dbReference>
<dbReference type="EMBL" id="CP001013">
    <property type="protein sequence ID" value="ACB33577.1"/>
    <property type="molecule type" value="Genomic_DNA"/>
</dbReference>
<dbReference type="InterPro" id="IPR013783">
    <property type="entry name" value="Ig-like_fold"/>
</dbReference>
<keyword evidence="2" id="KW-1185">Reference proteome</keyword>
<dbReference type="STRING" id="395495.Lcho_1308"/>
<organism evidence="1 2">
    <name type="scientific">Leptothrix cholodnii (strain ATCC 51168 / LMG 8142 / SP-6)</name>
    <name type="common">Leptothrix discophora (strain SP-6)</name>
    <dbReference type="NCBI Taxonomy" id="395495"/>
    <lineage>
        <taxon>Bacteria</taxon>
        <taxon>Pseudomonadati</taxon>
        <taxon>Pseudomonadota</taxon>
        <taxon>Betaproteobacteria</taxon>
        <taxon>Burkholderiales</taxon>
        <taxon>Sphaerotilaceae</taxon>
        <taxon>Leptothrix</taxon>
    </lineage>
</organism>
<dbReference type="eggNOG" id="COG4733">
    <property type="taxonomic scope" value="Bacteria"/>
</dbReference>
<evidence type="ECO:0000313" key="1">
    <source>
        <dbReference type="EMBL" id="ACB33577.1"/>
    </source>
</evidence>
<dbReference type="SUPFAM" id="SSF49265">
    <property type="entry name" value="Fibronectin type III"/>
    <property type="match status" value="1"/>
</dbReference>
<dbReference type="HOGENOM" id="CLU_1281891_0_0_4"/>
<proteinExistence type="predicted"/>
<evidence type="ECO:0000313" key="2">
    <source>
        <dbReference type="Proteomes" id="UP000001693"/>
    </source>
</evidence>
<dbReference type="InterPro" id="IPR003961">
    <property type="entry name" value="FN3_dom"/>
</dbReference>